<dbReference type="Proteomes" id="UP000799537">
    <property type="component" value="Unassembled WGS sequence"/>
</dbReference>
<dbReference type="Gene3D" id="3.20.20.140">
    <property type="entry name" value="Metal-dependent hydrolases"/>
    <property type="match status" value="1"/>
</dbReference>
<dbReference type="AlphaFoldDB" id="A0A6A6CV33"/>
<dbReference type="InterPro" id="IPR032466">
    <property type="entry name" value="Metal_Hydrolase"/>
</dbReference>
<dbReference type="PANTHER" id="PTHR21240:SF30">
    <property type="entry name" value="AMIDOHYDROLASE-RELATED DOMAIN-CONTAINING PROTEIN-RELATED"/>
    <property type="match status" value="1"/>
</dbReference>
<name>A0A6A6CV33_ZASCE</name>
<feature type="domain" description="Amidohydrolase-related" evidence="5">
    <location>
        <begin position="100"/>
        <end position="363"/>
    </location>
</feature>
<gene>
    <name evidence="6" type="ORF">M409DRAFT_51267</name>
</gene>
<evidence type="ECO:0000256" key="3">
    <source>
        <dbReference type="RuleBase" id="RU366045"/>
    </source>
</evidence>
<dbReference type="GeneID" id="54565029"/>
<dbReference type="Pfam" id="PF04909">
    <property type="entry name" value="Amidohydro_2"/>
    <property type="match status" value="1"/>
</dbReference>
<dbReference type="InterPro" id="IPR006680">
    <property type="entry name" value="Amidohydro-rel"/>
</dbReference>
<feature type="compositionally biased region" description="Basic and acidic residues" evidence="4">
    <location>
        <begin position="7"/>
        <end position="16"/>
    </location>
</feature>
<dbReference type="OrthoDB" id="3643681at2759"/>
<dbReference type="RefSeq" id="XP_033671926.1">
    <property type="nucleotide sequence ID" value="XM_033811757.1"/>
</dbReference>
<proteinExistence type="inferred from homology"/>
<dbReference type="InterPro" id="IPR032465">
    <property type="entry name" value="ACMSD"/>
</dbReference>
<dbReference type="SUPFAM" id="SSF51556">
    <property type="entry name" value="Metallo-dependent hydrolases"/>
    <property type="match status" value="1"/>
</dbReference>
<evidence type="ECO:0000313" key="7">
    <source>
        <dbReference type="Proteomes" id="UP000799537"/>
    </source>
</evidence>
<evidence type="ECO:0000259" key="5">
    <source>
        <dbReference type="Pfam" id="PF04909"/>
    </source>
</evidence>
<evidence type="ECO:0000256" key="2">
    <source>
        <dbReference type="ARBA" id="ARBA00023239"/>
    </source>
</evidence>
<feature type="region of interest" description="Disordered" evidence="4">
    <location>
        <begin position="1"/>
        <end position="23"/>
    </location>
</feature>
<dbReference type="GO" id="GO:0016831">
    <property type="term" value="F:carboxy-lyase activity"/>
    <property type="evidence" value="ECO:0007669"/>
    <property type="project" value="UniProtKB-KW"/>
</dbReference>
<accession>A0A6A6CV33</accession>
<evidence type="ECO:0000256" key="4">
    <source>
        <dbReference type="SAM" id="MobiDB-lite"/>
    </source>
</evidence>
<evidence type="ECO:0000313" key="6">
    <source>
        <dbReference type="EMBL" id="KAF2171037.1"/>
    </source>
</evidence>
<reference evidence="6" key="1">
    <citation type="journal article" date="2020" name="Stud. Mycol.">
        <title>101 Dothideomycetes genomes: a test case for predicting lifestyles and emergence of pathogens.</title>
        <authorList>
            <person name="Haridas S."/>
            <person name="Albert R."/>
            <person name="Binder M."/>
            <person name="Bloem J."/>
            <person name="Labutti K."/>
            <person name="Salamov A."/>
            <person name="Andreopoulos B."/>
            <person name="Baker S."/>
            <person name="Barry K."/>
            <person name="Bills G."/>
            <person name="Bluhm B."/>
            <person name="Cannon C."/>
            <person name="Castanera R."/>
            <person name="Culley D."/>
            <person name="Daum C."/>
            <person name="Ezra D."/>
            <person name="Gonzalez J."/>
            <person name="Henrissat B."/>
            <person name="Kuo A."/>
            <person name="Liang C."/>
            <person name="Lipzen A."/>
            <person name="Lutzoni F."/>
            <person name="Magnuson J."/>
            <person name="Mondo S."/>
            <person name="Nolan M."/>
            <person name="Ohm R."/>
            <person name="Pangilinan J."/>
            <person name="Park H.-J."/>
            <person name="Ramirez L."/>
            <person name="Alfaro M."/>
            <person name="Sun H."/>
            <person name="Tritt A."/>
            <person name="Yoshinaga Y."/>
            <person name="Zwiers L.-H."/>
            <person name="Turgeon B."/>
            <person name="Goodwin S."/>
            <person name="Spatafora J."/>
            <person name="Crous P."/>
            <person name="Grigoriev I."/>
        </authorList>
    </citation>
    <scope>NUCLEOTIDE SEQUENCE</scope>
    <source>
        <strain evidence="6">ATCC 36951</strain>
    </source>
</reference>
<comment type="similarity">
    <text evidence="3">Belongs to the metallo-dependent hydrolases superfamily.</text>
</comment>
<dbReference type="GO" id="GO:0016787">
    <property type="term" value="F:hydrolase activity"/>
    <property type="evidence" value="ECO:0007669"/>
    <property type="project" value="InterPro"/>
</dbReference>
<sequence length="366" mass="40343">MASKEITSADHIENNEPKPSLPPELQDLKIIAVEEHTLGPPHITAKFPKSDATIQYAAWHANTTLDYPGFKEYSGPRLMGKIPRTKDMDQHFIAVQILSRAAAMNTGSLDGETAAELCGELNDAMKKERDVDPKRFKALCEVPFQAPKLAAEELRRCVKEMGFVGAMLHGSVGGRFLDDPFFDEALSAFEELDVPLYLHPGIPPKAVIDAYYTMPGKDSITAMLASAGWGWHTEVGIHILRLATSGALDRHPKLKIVTGHQGEMLPIMMERIGDMFLPQAFGLKRSVPEILRSQVWIAISGMFSVQVTELSVKAFGADRVLFGVDYPMVSSAAVPEFVRALSEVLSPEIIRKICQTNSENLFKVKA</sequence>
<keyword evidence="1 3" id="KW-0210">Decarboxylase</keyword>
<evidence type="ECO:0000256" key="1">
    <source>
        <dbReference type="ARBA" id="ARBA00022793"/>
    </source>
</evidence>
<dbReference type="GO" id="GO:0019748">
    <property type="term" value="P:secondary metabolic process"/>
    <property type="evidence" value="ECO:0007669"/>
    <property type="project" value="TreeGrafter"/>
</dbReference>
<keyword evidence="2 3" id="KW-0456">Lyase</keyword>
<dbReference type="GO" id="GO:0005829">
    <property type="term" value="C:cytosol"/>
    <property type="evidence" value="ECO:0007669"/>
    <property type="project" value="TreeGrafter"/>
</dbReference>
<keyword evidence="7" id="KW-1185">Reference proteome</keyword>
<protein>
    <recommendedName>
        <fullName evidence="5">Amidohydrolase-related domain-containing protein</fullName>
    </recommendedName>
</protein>
<organism evidence="6 7">
    <name type="scientific">Zasmidium cellare ATCC 36951</name>
    <dbReference type="NCBI Taxonomy" id="1080233"/>
    <lineage>
        <taxon>Eukaryota</taxon>
        <taxon>Fungi</taxon>
        <taxon>Dikarya</taxon>
        <taxon>Ascomycota</taxon>
        <taxon>Pezizomycotina</taxon>
        <taxon>Dothideomycetes</taxon>
        <taxon>Dothideomycetidae</taxon>
        <taxon>Mycosphaerellales</taxon>
        <taxon>Mycosphaerellaceae</taxon>
        <taxon>Zasmidium</taxon>
    </lineage>
</organism>
<dbReference type="PANTHER" id="PTHR21240">
    <property type="entry name" value="2-AMINO-3-CARBOXYLMUCONATE-6-SEMIALDEHYDE DECARBOXYLASE"/>
    <property type="match status" value="1"/>
</dbReference>
<dbReference type="EMBL" id="ML993584">
    <property type="protein sequence ID" value="KAF2171037.1"/>
    <property type="molecule type" value="Genomic_DNA"/>
</dbReference>